<proteinExistence type="predicted"/>
<dbReference type="RefSeq" id="WP_014790192.1">
    <property type="nucleotide sequence ID" value="NC_018016.1"/>
</dbReference>
<dbReference type="PROSITE" id="PS51257">
    <property type="entry name" value="PROKAR_LIPOPROTEIN"/>
    <property type="match status" value="1"/>
</dbReference>
<dbReference type="InterPro" id="IPR013728">
    <property type="entry name" value="BT_3987-like_N"/>
</dbReference>
<keyword evidence="3" id="KW-1185">Reference proteome</keyword>
<dbReference type="KEGG" id="orh:Ornrh_0351"/>
<dbReference type="STRING" id="867902.Ornrh_0351"/>
<dbReference type="HOGENOM" id="CLU_583738_0_0_10"/>
<evidence type="ECO:0000313" key="3">
    <source>
        <dbReference type="Proteomes" id="UP000006051"/>
    </source>
</evidence>
<dbReference type="AlphaFoldDB" id="I3ZXX8"/>
<evidence type="ECO:0000259" key="1">
    <source>
        <dbReference type="Pfam" id="PF08522"/>
    </source>
</evidence>
<dbReference type="GeneID" id="71568623"/>
<dbReference type="Gene3D" id="3.20.20.80">
    <property type="entry name" value="Glycosidases"/>
    <property type="match status" value="1"/>
</dbReference>
<dbReference type="SUPFAM" id="SSF51445">
    <property type="entry name" value="(Trans)glycosidases"/>
    <property type="match status" value="1"/>
</dbReference>
<dbReference type="InterPro" id="IPR017853">
    <property type="entry name" value="GH"/>
</dbReference>
<gene>
    <name evidence="2" type="ordered locus">Ornrh_0351</name>
</gene>
<feature type="domain" description="BT-3987-like N-terminal" evidence="1">
    <location>
        <begin position="45"/>
        <end position="147"/>
    </location>
</feature>
<dbReference type="GeneID" id="97257118"/>
<sequence length="468" mass="52943">MKKIIISILAIFSILYACKEEDFVLPQPESKMIANGENKIFNKANPSEDYTKATGDESINLVVELNSEVSINTPITIANESQTEKIVEKFKKFKNTKDYQILPTDYYEISEGTLTAGTKSTELQVDIKSYADLPQGNYVLPIQIDVNGKSLNHIILISKDAEYVALSDQNPKPMPSGEYSCPDRKKPMKMVAYVETNDFDIRNMGQFLLSESNQPVFDMVVLFAANMNYDAATGKRHIFFNDKLKPLVDNPEIYFKPLQDRGIKVIIDILPNHQGVGYENFQSYDEALEFAKELKRVTDKIGIDGWDIDEEYADYFKQPGLRKKGSTSYMWYIKAMKEVMPDKLLTLYDYGHRIGFKAQTDDGKNVTELIDYTWSDYGVSGASGIGVEPARYGARSIEANHSLNPRWVQRAAQYNLEKCNGIQMIFNIKGEAIRSGSAQKALSAATQLFYGQSCKFVGKYHKGPKDFK</sequence>
<dbReference type="EMBL" id="CP003283">
    <property type="protein sequence ID" value="AFL96562.1"/>
    <property type="molecule type" value="Genomic_DNA"/>
</dbReference>
<name>I3ZXX8_ORNRL</name>
<organism evidence="2 3">
    <name type="scientific">Ornithobacterium rhinotracheale (strain ATCC 51463 / DSM 15997 / CCUG 23171 / CIP 104009 / LMG 9086)</name>
    <dbReference type="NCBI Taxonomy" id="867902"/>
    <lineage>
        <taxon>Bacteria</taxon>
        <taxon>Pseudomonadati</taxon>
        <taxon>Bacteroidota</taxon>
        <taxon>Flavobacteriia</taxon>
        <taxon>Flavobacteriales</taxon>
        <taxon>Weeksellaceae</taxon>
        <taxon>Ornithobacterium</taxon>
    </lineage>
</organism>
<accession>I3ZXX8</accession>
<protein>
    <recommendedName>
        <fullName evidence="1">BT-3987-like N-terminal domain-containing protein</fullName>
    </recommendedName>
</protein>
<dbReference type="eggNOG" id="COG3325">
    <property type="taxonomic scope" value="Bacteria"/>
</dbReference>
<evidence type="ECO:0000313" key="2">
    <source>
        <dbReference type="EMBL" id="AFL96562.1"/>
    </source>
</evidence>
<reference evidence="2 3" key="1">
    <citation type="submission" date="2012-06" db="EMBL/GenBank/DDBJ databases">
        <title>The complete genome of Ornithobacterium rhinotracheale DSM 15997.</title>
        <authorList>
            <consortium name="US DOE Joint Genome Institute (JGI-PGF)"/>
            <person name="Lucas S."/>
            <person name="Copeland A."/>
            <person name="Lapidus A."/>
            <person name="Goodwin L."/>
            <person name="Pitluck S."/>
            <person name="Peters L."/>
            <person name="Mikhailova N."/>
            <person name="Teshima H."/>
            <person name="Kyrpides N."/>
            <person name="Mavromatis K."/>
            <person name="Pagani I."/>
            <person name="Ivanova N."/>
            <person name="Ovchinnikova G."/>
            <person name="Zeytun A."/>
            <person name="Detter J.C."/>
            <person name="Han C."/>
            <person name="Land M."/>
            <person name="Hauser L."/>
            <person name="Markowitz V."/>
            <person name="Cheng J.-F."/>
            <person name="Hugenholtz P."/>
            <person name="Woyke T."/>
            <person name="Wu D."/>
            <person name="Lang E."/>
            <person name="Kopitz M."/>
            <person name="Brambilla E."/>
            <person name="Klenk H.-P."/>
            <person name="Eisen J.A."/>
        </authorList>
    </citation>
    <scope>NUCLEOTIDE SEQUENCE [LARGE SCALE GENOMIC DNA]</scope>
    <source>
        <strain evidence="3">ATCC 51463 / DSM 15997 / CCUG 23171 / LMG 9086</strain>
    </source>
</reference>
<dbReference type="Gene3D" id="2.60.40.1740">
    <property type="entry name" value="hypothetical protein (bacova_03559)"/>
    <property type="match status" value="1"/>
</dbReference>
<dbReference type="Pfam" id="PF08522">
    <property type="entry name" value="BT_3987-like_N"/>
    <property type="match status" value="1"/>
</dbReference>
<dbReference type="Proteomes" id="UP000006051">
    <property type="component" value="Chromosome"/>
</dbReference>